<evidence type="ECO:0000313" key="3">
    <source>
        <dbReference type="EMBL" id="SDN13976.1"/>
    </source>
</evidence>
<keyword evidence="4" id="KW-1185">Reference proteome</keyword>
<dbReference type="STRING" id="258515.SAMN05192585_11221"/>
<dbReference type="Proteomes" id="UP000199182">
    <property type="component" value="Unassembled WGS sequence"/>
</dbReference>
<name>A0A1G9Z041_9FIRM</name>
<dbReference type="InterPro" id="IPR018306">
    <property type="entry name" value="Phage_T5_Orf172_DNA-bd"/>
</dbReference>
<reference evidence="3 4" key="1">
    <citation type="submission" date="2016-10" db="EMBL/GenBank/DDBJ databases">
        <authorList>
            <person name="de Groot N.N."/>
        </authorList>
    </citation>
    <scope>NUCLEOTIDE SEQUENCE [LARGE SCALE GENOMIC DNA]</scope>
    <source>
        <strain evidence="3 4">CGMCC 1.5012</strain>
    </source>
</reference>
<feature type="domain" description="Bacteriophage T5 Orf172 DNA-binding" evidence="2">
    <location>
        <begin position="363"/>
        <end position="446"/>
    </location>
</feature>
<gene>
    <name evidence="3" type="ORF">SAMN05192585_11221</name>
</gene>
<proteinExistence type="predicted"/>
<dbReference type="RefSeq" id="WP_205408672.1">
    <property type="nucleotide sequence ID" value="NZ_FNID01000012.1"/>
</dbReference>
<keyword evidence="1" id="KW-0175">Coiled coil</keyword>
<dbReference type="EMBL" id="FNID01000012">
    <property type="protein sequence ID" value="SDN13976.1"/>
    <property type="molecule type" value="Genomic_DNA"/>
</dbReference>
<evidence type="ECO:0000259" key="2">
    <source>
        <dbReference type="SMART" id="SM00974"/>
    </source>
</evidence>
<protein>
    <submittedName>
        <fullName evidence="3">T5orf172 domain-containing protein</fullName>
    </submittedName>
</protein>
<dbReference type="Pfam" id="PF13455">
    <property type="entry name" value="MUG113"/>
    <property type="match status" value="1"/>
</dbReference>
<organism evidence="3 4">
    <name type="scientific">Acetanaerobacterium elongatum</name>
    <dbReference type="NCBI Taxonomy" id="258515"/>
    <lineage>
        <taxon>Bacteria</taxon>
        <taxon>Bacillati</taxon>
        <taxon>Bacillota</taxon>
        <taxon>Clostridia</taxon>
        <taxon>Eubacteriales</taxon>
        <taxon>Oscillospiraceae</taxon>
        <taxon>Acetanaerobacterium</taxon>
    </lineage>
</organism>
<dbReference type="SMART" id="SM00974">
    <property type="entry name" value="T5orf172"/>
    <property type="match status" value="1"/>
</dbReference>
<feature type="coiled-coil region" evidence="1">
    <location>
        <begin position="6"/>
        <end position="113"/>
    </location>
</feature>
<dbReference type="InterPro" id="IPR025280">
    <property type="entry name" value="SNIPE"/>
</dbReference>
<evidence type="ECO:0000256" key="1">
    <source>
        <dbReference type="SAM" id="Coils"/>
    </source>
</evidence>
<accession>A0A1G9Z041</accession>
<feature type="coiled-coil region" evidence="1">
    <location>
        <begin position="255"/>
        <end position="342"/>
    </location>
</feature>
<dbReference type="Pfam" id="PF13250">
    <property type="entry name" value="SNIPE"/>
    <property type="match status" value="1"/>
</dbReference>
<dbReference type="AlphaFoldDB" id="A0A1G9Z041"/>
<dbReference type="Gene3D" id="1.10.287.1490">
    <property type="match status" value="1"/>
</dbReference>
<evidence type="ECO:0000313" key="4">
    <source>
        <dbReference type="Proteomes" id="UP000199182"/>
    </source>
</evidence>
<sequence>MGLFGQSKANKENEALKAKIQELENMLSPEQQNIEKIQAEISRLQTNKNNLENEFRVLGSQYTQFQTDFSTKKGQVMQLDNLVSEISRLQNSKNDLEKEVADLSAQVEQHLKDIADKKACIVDLDDEVTLQEVSLYKPVFSFTKATEYQERLAVIREDQKRMISNGTFAILPPYFTLDGSAAKGKKLISDTAKLVVKCFNSECDSLVENVKFNNVDKSIERMRKVFNDINKLVKSFQMELSTAYLGLKIREITLAFEYAQKKQQEKEELRQAREELREQQKLEQEIRMARERIAKERKHFANAIKDLQLKADHADSDSRPEIEAKLAELQEKMVQLDAEEKTVDYREQNAKAGYVYVISNIGAFGENVFKIGMTRRLEPMDRVDELGDASVPFKFDVHALIFSDNAPELEAKLHQRFYKNRINKINDRKEFFKADIDEIEAVIKENYDKVVDIEKIPAAEQYRESLIIVD</sequence>